<keyword evidence="3" id="KW-0326">Glycosidase</keyword>
<reference evidence="5 6" key="1">
    <citation type="submission" date="2022-06" db="EMBL/GenBank/DDBJ databases">
        <authorList>
            <person name="Jeon C.O."/>
        </authorList>
    </citation>
    <scope>NUCLEOTIDE SEQUENCE [LARGE SCALE GENOMIC DNA]</scope>
    <source>
        <strain evidence="5 6">KCTC 13943</strain>
    </source>
</reference>
<dbReference type="InterPro" id="IPR017853">
    <property type="entry name" value="GH"/>
</dbReference>
<dbReference type="EMBL" id="JAMQCR010000003">
    <property type="protein sequence ID" value="MCM2535436.1"/>
    <property type="molecule type" value="Genomic_DNA"/>
</dbReference>
<dbReference type="Gene3D" id="3.20.20.300">
    <property type="entry name" value="Glycoside hydrolase, family 3, N-terminal domain"/>
    <property type="match status" value="1"/>
</dbReference>
<dbReference type="InterPro" id="IPR050226">
    <property type="entry name" value="NagZ_Beta-hexosaminidase"/>
</dbReference>
<evidence type="ECO:0000313" key="5">
    <source>
        <dbReference type="EMBL" id="MCM2535436.1"/>
    </source>
</evidence>
<dbReference type="PANTHER" id="PTHR30480:SF16">
    <property type="entry name" value="GLYCOSIDE HYDROLASE FAMILY 3 DOMAIN PROTEIN"/>
    <property type="match status" value="1"/>
</dbReference>
<name>A0ABT0WGJ8_9BACI</name>
<dbReference type="SUPFAM" id="SSF51445">
    <property type="entry name" value="(Trans)glycosidases"/>
    <property type="match status" value="1"/>
</dbReference>
<evidence type="ECO:0000256" key="1">
    <source>
        <dbReference type="ARBA" id="ARBA00005336"/>
    </source>
</evidence>
<evidence type="ECO:0000256" key="2">
    <source>
        <dbReference type="ARBA" id="ARBA00022801"/>
    </source>
</evidence>
<protein>
    <recommendedName>
        <fullName evidence="4">Glycoside hydrolase family 3 N-terminal domain-containing protein</fullName>
    </recommendedName>
</protein>
<gene>
    <name evidence="5" type="ORF">NDK43_27740</name>
</gene>
<dbReference type="InterPro" id="IPR036962">
    <property type="entry name" value="Glyco_hydro_3_N_sf"/>
</dbReference>
<dbReference type="Proteomes" id="UP001523262">
    <property type="component" value="Unassembled WGS sequence"/>
</dbReference>
<organism evidence="5 6">
    <name type="scientific">Neobacillus pocheonensis</name>
    <dbReference type="NCBI Taxonomy" id="363869"/>
    <lineage>
        <taxon>Bacteria</taxon>
        <taxon>Bacillati</taxon>
        <taxon>Bacillota</taxon>
        <taxon>Bacilli</taxon>
        <taxon>Bacillales</taxon>
        <taxon>Bacillaceae</taxon>
        <taxon>Neobacillus</taxon>
    </lineage>
</organism>
<accession>A0ABT0WGJ8</accession>
<sequence length="308" mass="33374">MPSTRYKQTSIPDEYTCKLVQDYHVGSVIDYGNADAERTAKYNNQLQKWAAETRLKIPLFISADLEYGSIQLVTDGTDFPRQMAIGATRVPGAAEQVAKINAIESKAVGFNWNFSPLADVNTNPSNPVIGVRSFGEKTDLVSQMTVAQIKGYQHNGLLATAKHFPGHGDTSFDSHLGLAAVTYDRKTLDEIHLPPFKAAIAAGVDSIMTAHVIINAIDPKLPATLSKKVLTGLLRKQMGFNGIIVTDSMSMNAIDKHWGAGQAAIMAINAGADIVMASGSYKHQLETYNALYHALKSGELTEKGLMNH</sequence>
<keyword evidence="2" id="KW-0378">Hydrolase</keyword>
<proteinExistence type="inferred from homology"/>
<dbReference type="PROSITE" id="PS00775">
    <property type="entry name" value="GLYCOSYL_HYDROL_F3"/>
    <property type="match status" value="1"/>
</dbReference>
<dbReference type="Pfam" id="PF00933">
    <property type="entry name" value="Glyco_hydro_3"/>
    <property type="match status" value="1"/>
</dbReference>
<feature type="domain" description="Glycoside hydrolase family 3 N-terminal" evidence="4">
    <location>
        <begin position="15"/>
        <end position="307"/>
    </location>
</feature>
<dbReference type="InterPro" id="IPR001764">
    <property type="entry name" value="Glyco_hydro_3_N"/>
</dbReference>
<evidence type="ECO:0000256" key="3">
    <source>
        <dbReference type="ARBA" id="ARBA00023295"/>
    </source>
</evidence>
<evidence type="ECO:0000313" key="6">
    <source>
        <dbReference type="Proteomes" id="UP001523262"/>
    </source>
</evidence>
<comment type="similarity">
    <text evidence="1">Belongs to the glycosyl hydrolase 3 family.</text>
</comment>
<dbReference type="InterPro" id="IPR019800">
    <property type="entry name" value="Glyco_hydro_3_AS"/>
</dbReference>
<dbReference type="PANTHER" id="PTHR30480">
    <property type="entry name" value="BETA-HEXOSAMINIDASE-RELATED"/>
    <property type="match status" value="1"/>
</dbReference>
<comment type="caution">
    <text evidence="5">The sequence shown here is derived from an EMBL/GenBank/DDBJ whole genome shotgun (WGS) entry which is preliminary data.</text>
</comment>
<keyword evidence="6" id="KW-1185">Reference proteome</keyword>
<evidence type="ECO:0000259" key="4">
    <source>
        <dbReference type="Pfam" id="PF00933"/>
    </source>
</evidence>